<evidence type="ECO:0000313" key="3">
    <source>
        <dbReference type="Proteomes" id="UP000272729"/>
    </source>
</evidence>
<dbReference type="SUPFAM" id="SSF82607">
    <property type="entry name" value="YbaB-like"/>
    <property type="match status" value="1"/>
</dbReference>
<dbReference type="InterPro" id="IPR036894">
    <property type="entry name" value="YbaB-like_sf"/>
</dbReference>
<proteinExistence type="predicted"/>
<sequence length="182" mass="20141">MAVPEDIGGSERMLQQWQASIQEKADRYQEMASRVQGLSISETSKDGLIRLTIGSNGILQHLEIAEAAGTKRMAEVAGEVMRTLQKAQSRIPELLQQAMAETIGTQDETANVLFTEAKKNFPAPPSDDPPAAPQRAQEIRFGIEDDYEPSPGRHAAPPPPQPHRRPPRQDEDDDFDGQSFLR</sequence>
<evidence type="ECO:0000313" key="2">
    <source>
        <dbReference type="EMBL" id="RKT73438.1"/>
    </source>
</evidence>
<name>A0A495XP40_9PSEU</name>
<accession>A0A495XP40</accession>
<feature type="compositionally biased region" description="Pro residues" evidence="1">
    <location>
        <begin position="122"/>
        <end position="132"/>
    </location>
</feature>
<evidence type="ECO:0000256" key="1">
    <source>
        <dbReference type="SAM" id="MobiDB-lite"/>
    </source>
</evidence>
<dbReference type="InterPro" id="IPR004401">
    <property type="entry name" value="YbaB/EbfC"/>
</dbReference>
<dbReference type="AlphaFoldDB" id="A0A495XP40"/>
<organism evidence="2 3">
    <name type="scientific">Saccharothrix variisporea</name>
    <dbReference type="NCBI Taxonomy" id="543527"/>
    <lineage>
        <taxon>Bacteria</taxon>
        <taxon>Bacillati</taxon>
        <taxon>Actinomycetota</taxon>
        <taxon>Actinomycetes</taxon>
        <taxon>Pseudonocardiales</taxon>
        <taxon>Pseudonocardiaceae</taxon>
        <taxon>Saccharothrix</taxon>
    </lineage>
</organism>
<feature type="region of interest" description="Disordered" evidence="1">
    <location>
        <begin position="119"/>
        <end position="182"/>
    </location>
</feature>
<protein>
    <recommendedName>
        <fullName evidence="4">YbaB/EbfC DNA-binding family protein</fullName>
    </recommendedName>
</protein>
<gene>
    <name evidence="2" type="ORF">DFJ66_6771</name>
</gene>
<comment type="caution">
    <text evidence="2">The sequence shown here is derived from an EMBL/GenBank/DDBJ whole genome shotgun (WGS) entry which is preliminary data.</text>
</comment>
<evidence type="ECO:0008006" key="4">
    <source>
        <dbReference type="Google" id="ProtNLM"/>
    </source>
</evidence>
<dbReference type="Proteomes" id="UP000272729">
    <property type="component" value="Unassembled WGS sequence"/>
</dbReference>
<dbReference type="EMBL" id="RBXR01000001">
    <property type="protein sequence ID" value="RKT73438.1"/>
    <property type="molecule type" value="Genomic_DNA"/>
</dbReference>
<keyword evidence="3" id="KW-1185">Reference proteome</keyword>
<dbReference type="GO" id="GO:0003677">
    <property type="term" value="F:DNA binding"/>
    <property type="evidence" value="ECO:0007669"/>
    <property type="project" value="InterPro"/>
</dbReference>
<reference evidence="2 3" key="1">
    <citation type="submission" date="2018-10" db="EMBL/GenBank/DDBJ databases">
        <title>Sequencing the genomes of 1000 actinobacteria strains.</title>
        <authorList>
            <person name="Klenk H.-P."/>
        </authorList>
    </citation>
    <scope>NUCLEOTIDE SEQUENCE [LARGE SCALE GENOMIC DNA]</scope>
    <source>
        <strain evidence="2 3">DSM 43911</strain>
    </source>
</reference>
<dbReference type="Pfam" id="PF02575">
    <property type="entry name" value="YbaB_DNA_bd"/>
    <property type="match status" value="1"/>
</dbReference>
<dbReference type="RefSeq" id="WP_342776985.1">
    <property type="nucleotide sequence ID" value="NZ_JBIUBA010000014.1"/>
</dbReference>
<dbReference type="Gene3D" id="3.30.1310.10">
    <property type="entry name" value="Nucleoid-associated protein YbaB-like domain"/>
    <property type="match status" value="1"/>
</dbReference>